<dbReference type="AlphaFoldDB" id="A3U4E5"/>
<dbReference type="EMBL" id="CP002046">
    <property type="protein sequence ID" value="EAP87112.1"/>
    <property type="molecule type" value="Genomic_DNA"/>
</dbReference>
<evidence type="ECO:0008006" key="3">
    <source>
        <dbReference type="Google" id="ProtNLM"/>
    </source>
</evidence>
<dbReference type="GeneID" id="89451836"/>
<evidence type="ECO:0000313" key="1">
    <source>
        <dbReference type="EMBL" id="EAP87112.1"/>
    </source>
</evidence>
<proteinExistence type="predicted"/>
<accession>A3U4E5</accession>
<dbReference type="eggNOG" id="ENOG502Z7XW">
    <property type="taxonomic scope" value="Bacteria"/>
</dbReference>
<reference evidence="1 2" key="1">
    <citation type="journal article" date="2010" name="J. Bacteriol.">
        <title>The complete genome sequence of Croceibacter atlanticus HTCC2559T.</title>
        <authorList>
            <person name="Oh H.M."/>
            <person name="Kang I."/>
            <person name="Ferriera S."/>
            <person name="Giovannoni S.J."/>
            <person name="Cho J.C."/>
        </authorList>
    </citation>
    <scope>NUCLEOTIDE SEQUENCE [LARGE SCALE GENOMIC DNA]</scope>
    <source>
        <strain evidence="2">ATCC BAA-628 / HTCC2559 / KCTC 12090</strain>
    </source>
</reference>
<sequence length="424" mass="49902">MQETLLHHIWNFKKFDFLNATTQQGQQLIISSVGIHNTTQSGPDFFNAKLKIDDQLWAGNVELHLKSSDWYAHRHEKDPAYDNVILHVVWEHDVEIYRKDGQPIPTLTLKELVSESLLRKAQKLLSNKTKWIACEDEFPLIEEFTLSHWLERMYLERLEEKSNEIERLVEQTQSNWEEVLFLMLAKNFGLNVNGSFFYNALQSLPFNVVLITRHNRFQLEALVFGQCNLLQANEEVFYANSLLKEYNYLVKKFKLENHSTETPKFFRLRPDNFPTIRLAQFVELYASNSNLFSKIIKCTTLQEIETVFKIEVSEFWQTHYSFTSSHKQKKKQLSKAFVRLLIINTIIPLTFFYNKKNGLENTTIINWMRLLPLELNNITKGYTAIYPSLNANALYSQGLIHMKRNYCDKLKCLNCEIGLKIIKK</sequence>
<protein>
    <recommendedName>
        <fullName evidence="3">DUF2851 domain-containing protein</fullName>
    </recommendedName>
</protein>
<dbReference type="KEGG" id="cat:CA2559_00115"/>
<dbReference type="HOGENOM" id="CLU_044582_0_0_10"/>
<dbReference type="InterPro" id="IPR021272">
    <property type="entry name" value="DUF2851"/>
</dbReference>
<dbReference type="Pfam" id="PF11013">
    <property type="entry name" value="DUF2851"/>
    <property type="match status" value="1"/>
</dbReference>
<dbReference type="STRING" id="216432.CA2559_00115"/>
<dbReference type="Proteomes" id="UP000002297">
    <property type="component" value="Chromosome"/>
</dbReference>
<evidence type="ECO:0000313" key="2">
    <source>
        <dbReference type="Proteomes" id="UP000002297"/>
    </source>
</evidence>
<gene>
    <name evidence="1" type="ordered locus">CA2559_00115</name>
</gene>
<name>A3U4E5_CROAH</name>
<organism evidence="1 2">
    <name type="scientific">Croceibacter atlanticus (strain ATCC BAA-628 / JCM 21780 / CIP 108009 / IAM 15332 / KCTC 12090 / HTCC2559)</name>
    <dbReference type="NCBI Taxonomy" id="216432"/>
    <lineage>
        <taxon>Bacteria</taxon>
        <taxon>Pseudomonadati</taxon>
        <taxon>Bacteroidota</taxon>
        <taxon>Flavobacteriia</taxon>
        <taxon>Flavobacteriales</taxon>
        <taxon>Flavobacteriaceae</taxon>
        <taxon>Croceibacter</taxon>
    </lineage>
</organism>
<dbReference type="RefSeq" id="WP_013185794.1">
    <property type="nucleotide sequence ID" value="NC_014230.1"/>
</dbReference>
<keyword evidence="2" id="KW-1185">Reference proteome</keyword>
<dbReference type="OrthoDB" id="1005072at2"/>